<comment type="subcellular location">
    <subcellularLocation>
        <location evidence="1">Cytoplasm</location>
    </subcellularLocation>
</comment>
<dbReference type="PANTHER" id="PTHR33540:SF2">
    <property type="entry name" value="TRNA THREONYLCARBAMOYLADENOSINE BIOSYNTHESIS PROTEIN TSAE"/>
    <property type="match status" value="1"/>
</dbReference>
<dbReference type="InterPro" id="IPR003442">
    <property type="entry name" value="T6A_TsaE"/>
</dbReference>
<evidence type="ECO:0000256" key="5">
    <source>
        <dbReference type="ARBA" id="ARBA00022694"/>
    </source>
</evidence>
<keyword evidence="9" id="KW-0460">Magnesium</keyword>
<dbReference type="RefSeq" id="WP_051314125.1">
    <property type="nucleotide sequence ID" value="NZ_AUBJ02000001.1"/>
</dbReference>
<dbReference type="NCBIfam" id="TIGR00150">
    <property type="entry name" value="T6A_YjeE"/>
    <property type="match status" value="1"/>
</dbReference>
<sequence>MSDTTGTRTGHWSVDLPTPEDTERLGRRVGEVALAGDLILLDGPLGAGKTVFARGVAAALGVTGRVTSPTFVIARVHRPTPEGRGVQLVHVDAYRLGGLAELEDLDLVSDLSDSLVVVEWGAGTAEQLAEEHLLVRLRRRDDDVRLATLVPHGESWQRRLADLNPPDGSGQRS</sequence>
<evidence type="ECO:0000256" key="9">
    <source>
        <dbReference type="ARBA" id="ARBA00022842"/>
    </source>
</evidence>
<evidence type="ECO:0000313" key="14">
    <source>
        <dbReference type="Proteomes" id="UP000791080"/>
    </source>
</evidence>
<keyword evidence="6" id="KW-0479">Metal-binding</keyword>
<dbReference type="Pfam" id="PF02367">
    <property type="entry name" value="TsaE"/>
    <property type="match status" value="1"/>
</dbReference>
<keyword evidence="4" id="KW-0963">Cytoplasm</keyword>
<keyword evidence="8" id="KW-0067">ATP-binding</keyword>
<dbReference type="EMBL" id="AUBJ02000001">
    <property type="protein sequence ID" value="MCP2333479.1"/>
    <property type="molecule type" value="Genomic_DNA"/>
</dbReference>
<evidence type="ECO:0000256" key="2">
    <source>
        <dbReference type="ARBA" id="ARBA00007599"/>
    </source>
</evidence>
<comment type="similarity">
    <text evidence="2">Belongs to the TsaE family.</text>
</comment>
<reference evidence="13 14" key="1">
    <citation type="submission" date="2013-07" db="EMBL/GenBank/DDBJ databases">
        <authorList>
            <consortium name="DOE Joint Genome Institute"/>
            <person name="Reeve W."/>
            <person name="Huntemann M."/>
            <person name="Han J."/>
            <person name="Chen A."/>
            <person name="Kyrpides N."/>
            <person name="Mavromatis K."/>
            <person name="Markowitz V."/>
            <person name="Palaniappan K."/>
            <person name="Ivanova N."/>
            <person name="Schaumberg A."/>
            <person name="Pati A."/>
            <person name="Liolios K."/>
            <person name="Nordberg H.P."/>
            <person name="Cantor M.N."/>
            <person name="Hua S.X."/>
            <person name="Woyke T."/>
        </authorList>
    </citation>
    <scope>NUCLEOTIDE SEQUENCE [LARGE SCALE GENOMIC DNA]</scope>
    <source>
        <strain evidence="13 14">DSM 43889</strain>
    </source>
</reference>
<reference evidence="13 14" key="2">
    <citation type="submission" date="2022-06" db="EMBL/GenBank/DDBJ databases">
        <title>Genomic Encyclopedia of Type Strains, Phase I: the one thousand microbial genomes (KMG-I) project.</title>
        <authorList>
            <person name="Kyrpides N."/>
        </authorList>
    </citation>
    <scope>NUCLEOTIDE SEQUENCE [LARGE SCALE GENOMIC DNA]</scope>
    <source>
        <strain evidence="13 14">DSM 43889</strain>
    </source>
</reference>
<dbReference type="Proteomes" id="UP000791080">
    <property type="component" value="Unassembled WGS sequence"/>
</dbReference>
<evidence type="ECO:0000256" key="12">
    <source>
        <dbReference type="SAM" id="MobiDB-lite"/>
    </source>
</evidence>
<evidence type="ECO:0000256" key="11">
    <source>
        <dbReference type="ARBA" id="ARBA00032441"/>
    </source>
</evidence>
<evidence type="ECO:0000256" key="3">
    <source>
        <dbReference type="ARBA" id="ARBA00019010"/>
    </source>
</evidence>
<comment type="caution">
    <text evidence="13">The sequence shown here is derived from an EMBL/GenBank/DDBJ whole genome shotgun (WGS) entry which is preliminary data.</text>
</comment>
<accession>A0ABT1JMV5</accession>
<keyword evidence="5" id="KW-0819">tRNA processing</keyword>
<feature type="compositionally biased region" description="Polar residues" evidence="12">
    <location>
        <begin position="1"/>
        <end position="10"/>
    </location>
</feature>
<proteinExistence type="inferred from homology"/>
<evidence type="ECO:0000256" key="4">
    <source>
        <dbReference type="ARBA" id="ARBA00022490"/>
    </source>
</evidence>
<evidence type="ECO:0000256" key="10">
    <source>
        <dbReference type="ARBA" id="ARBA00024908"/>
    </source>
</evidence>
<protein>
    <recommendedName>
        <fullName evidence="3">tRNA threonylcarbamoyladenosine biosynthesis protein TsaE</fullName>
    </recommendedName>
    <alternativeName>
        <fullName evidence="11">t(6)A37 threonylcarbamoyladenosine biosynthesis protein TsaE</fullName>
    </alternativeName>
</protein>
<dbReference type="InterPro" id="IPR027417">
    <property type="entry name" value="P-loop_NTPase"/>
</dbReference>
<keyword evidence="14" id="KW-1185">Reference proteome</keyword>
<comment type="function">
    <text evidence="10">Required for the formation of a threonylcarbamoyl group on adenosine at position 37 (t(6)A37) in tRNAs that read codons beginning with adenine. Is involved in the transfer of the threonylcarbamoyl moiety of threonylcarbamoyl-AMP (TC-AMP) to the N6 group of A37, together with TsaD and TsaB. TsaE seems to play an indirect role in the t(6)A biosynthesis pathway, possibly in regulating the core enzymatic function of TsaD.</text>
</comment>
<gene>
    <name evidence="13" type="ORF">G443_003749</name>
</gene>
<feature type="region of interest" description="Disordered" evidence="12">
    <location>
        <begin position="1"/>
        <end position="23"/>
    </location>
</feature>
<dbReference type="SUPFAM" id="SSF52540">
    <property type="entry name" value="P-loop containing nucleoside triphosphate hydrolases"/>
    <property type="match status" value="1"/>
</dbReference>
<evidence type="ECO:0000256" key="6">
    <source>
        <dbReference type="ARBA" id="ARBA00022723"/>
    </source>
</evidence>
<evidence type="ECO:0000256" key="8">
    <source>
        <dbReference type="ARBA" id="ARBA00022840"/>
    </source>
</evidence>
<evidence type="ECO:0000256" key="7">
    <source>
        <dbReference type="ARBA" id="ARBA00022741"/>
    </source>
</evidence>
<dbReference type="PANTHER" id="PTHR33540">
    <property type="entry name" value="TRNA THREONYLCARBAMOYLADENOSINE BIOSYNTHESIS PROTEIN TSAE"/>
    <property type="match status" value="1"/>
</dbReference>
<dbReference type="Gene3D" id="3.40.50.300">
    <property type="entry name" value="P-loop containing nucleotide triphosphate hydrolases"/>
    <property type="match status" value="1"/>
</dbReference>
<organism evidence="13 14">
    <name type="scientific">Actinoalloteichus caeruleus DSM 43889</name>
    <dbReference type="NCBI Taxonomy" id="1120930"/>
    <lineage>
        <taxon>Bacteria</taxon>
        <taxon>Bacillati</taxon>
        <taxon>Actinomycetota</taxon>
        <taxon>Actinomycetes</taxon>
        <taxon>Pseudonocardiales</taxon>
        <taxon>Pseudonocardiaceae</taxon>
        <taxon>Actinoalloteichus</taxon>
        <taxon>Actinoalloteichus cyanogriseus</taxon>
    </lineage>
</organism>
<evidence type="ECO:0000313" key="13">
    <source>
        <dbReference type="EMBL" id="MCP2333479.1"/>
    </source>
</evidence>
<evidence type="ECO:0000256" key="1">
    <source>
        <dbReference type="ARBA" id="ARBA00004496"/>
    </source>
</evidence>
<keyword evidence="7" id="KW-0547">Nucleotide-binding</keyword>
<name>A0ABT1JMV5_ACTCY</name>